<evidence type="ECO:0000313" key="3">
    <source>
        <dbReference type="EMBL" id="MBC9712862.1"/>
    </source>
</evidence>
<feature type="compositionally biased region" description="Low complexity" evidence="1">
    <location>
        <begin position="22"/>
        <end position="46"/>
    </location>
</feature>
<dbReference type="PROSITE" id="PS51782">
    <property type="entry name" value="LYSM"/>
    <property type="match status" value="1"/>
</dbReference>
<evidence type="ECO:0000259" key="2">
    <source>
        <dbReference type="PROSITE" id="PS51782"/>
    </source>
</evidence>
<feature type="compositionally biased region" description="Polar residues" evidence="1">
    <location>
        <begin position="178"/>
        <end position="187"/>
    </location>
</feature>
<feature type="compositionally biased region" description="Polar residues" evidence="1">
    <location>
        <begin position="116"/>
        <end position="125"/>
    </location>
</feature>
<evidence type="ECO:0000256" key="1">
    <source>
        <dbReference type="SAM" id="MobiDB-lite"/>
    </source>
</evidence>
<dbReference type="CDD" id="cd00118">
    <property type="entry name" value="LysM"/>
    <property type="match status" value="1"/>
</dbReference>
<accession>A0ABR7SD34</accession>
<feature type="compositionally biased region" description="Pro residues" evidence="1">
    <location>
        <begin position="149"/>
        <end position="159"/>
    </location>
</feature>
<feature type="compositionally biased region" description="Basic and acidic residues" evidence="1">
    <location>
        <begin position="84"/>
        <end position="101"/>
    </location>
</feature>
<proteinExistence type="predicted"/>
<dbReference type="EMBL" id="JACTVJ010000005">
    <property type="protein sequence ID" value="MBC9712862.1"/>
    <property type="molecule type" value="Genomic_DNA"/>
</dbReference>
<feature type="region of interest" description="Disordered" evidence="1">
    <location>
        <begin position="210"/>
        <end position="229"/>
    </location>
</feature>
<feature type="compositionally biased region" description="Low complexity" evidence="1">
    <location>
        <begin position="129"/>
        <end position="138"/>
    </location>
</feature>
<dbReference type="InterPro" id="IPR018392">
    <property type="entry name" value="LysM"/>
</dbReference>
<dbReference type="PANTHER" id="PTHR34700">
    <property type="entry name" value="POTASSIUM BINDING PROTEIN KBP"/>
    <property type="match status" value="1"/>
</dbReference>
<dbReference type="Proteomes" id="UP000642284">
    <property type="component" value="Unassembled WGS sequence"/>
</dbReference>
<gene>
    <name evidence="3" type="ORF">H9Y04_09785</name>
</gene>
<feature type="compositionally biased region" description="Pro residues" evidence="1">
    <location>
        <begin position="47"/>
        <end position="58"/>
    </location>
</feature>
<dbReference type="InterPro" id="IPR052196">
    <property type="entry name" value="Bact_Kbp"/>
</dbReference>
<feature type="domain" description="LysM" evidence="2">
    <location>
        <begin position="178"/>
        <end position="228"/>
    </location>
</feature>
<dbReference type="Pfam" id="PF01476">
    <property type="entry name" value="LysM"/>
    <property type="match status" value="1"/>
</dbReference>
<dbReference type="InterPro" id="IPR036779">
    <property type="entry name" value="LysM_dom_sf"/>
</dbReference>
<dbReference type="SMART" id="SM00257">
    <property type="entry name" value="LysM"/>
    <property type="match status" value="1"/>
</dbReference>
<dbReference type="Gene3D" id="3.10.350.10">
    <property type="entry name" value="LysM domain"/>
    <property type="match status" value="1"/>
</dbReference>
<keyword evidence="4" id="KW-1185">Reference proteome</keyword>
<evidence type="ECO:0000313" key="4">
    <source>
        <dbReference type="Proteomes" id="UP000642284"/>
    </source>
</evidence>
<name>A0ABR7SD34_9ACTN</name>
<sequence length="229" mass="23816">MLPRPTDNRAPALLPPAPLLPARPVLRPSAAAPALRHPSPSVETPTPSAPRPPLPARSPPFRATVGHRGIRPPGGSMGIFDVFKGGKDKAEKAGEAVKEQVQEQASAGVSAPESPVRTSAEANSKFTEEAASATQAAADRLMADAKITPPAPQAAPKPAAPAGQAAEPAAAPKEESARTYTVKSGDSLSAIAERELGDMGRWQELYTLNKQTIGNDPDMIQPGMKLKLP</sequence>
<reference evidence="3 4" key="1">
    <citation type="submission" date="2020-08" db="EMBL/GenBank/DDBJ databases">
        <title>Genemic of Streptomyces polyaspartic.</title>
        <authorList>
            <person name="Liu W."/>
        </authorList>
    </citation>
    <scope>NUCLEOTIDE SEQUENCE [LARGE SCALE GENOMIC DNA]</scope>
    <source>
        <strain evidence="3 4">TRM66268-LWL</strain>
    </source>
</reference>
<feature type="compositionally biased region" description="Low complexity" evidence="1">
    <location>
        <begin position="160"/>
        <end position="171"/>
    </location>
</feature>
<dbReference type="PANTHER" id="PTHR34700:SF4">
    <property type="entry name" value="PHAGE-LIKE ELEMENT PBSX PROTEIN XKDP"/>
    <property type="match status" value="1"/>
</dbReference>
<organism evidence="3 4">
    <name type="scientific">Streptomyces polyasparticus</name>
    <dbReference type="NCBI Taxonomy" id="2767826"/>
    <lineage>
        <taxon>Bacteria</taxon>
        <taxon>Bacillati</taxon>
        <taxon>Actinomycetota</taxon>
        <taxon>Actinomycetes</taxon>
        <taxon>Kitasatosporales</taxon>
        <taxon>Streptomycetaceae</taxon>
        <taxon>Streptomyces</taxon>
    </lineage>
</organism>
<protein>
    <submittedName>
        <fullName evidence="3">LysM peptidoglycan-binding domain-containing protein</fullName>
    </submittedName>
</protein>
<comment type="caution">
    <text evidence="3">The sequence shown here is derived from an EMBL/GenBank/DDBJ whole genome shotgun (WGS) entry which is preliminary data.</text>
</comment>
<feature type="region of interest" description="Disordered" evidence="1">
    <location>
        <begin position="1"/>
        <end position="188"/>
    </location>
</feature>
<dbReference type="SUPFAM" id="SSF54106">
    <property type="entry name" value="LysM domain"/>
    <property type="match status" value="1"/>
</dbReference>